<dbReference type="GO" id="GO:0004622">
    <property type="term" value="F:phosphatidylcholine lysophospholipase activity"/>
    <property type="evidence" value="ECO:0007669"/>
    <property type="project" value="TreeGrafter"/>
</dbReference>
<keyword evidence="3" id="KW-1185">Reference proteome</keyword>
<dbReference type="PANTHER" id="PTHR30383:SF27">
    <property type="entry name" value="SPORE GERMINATION LIPASE LIPC"/>
    <property type="match status" value="1"/>
</dbReference>
<dbReference type="PANTHER" id="PTHR30383">
    <property type="entry name" value="THIOESTERASE 1/PROTEASE 1/LYSOPHOSPHOLIPASE L1"/>
    <property type="match status" value="1"/>
</dbReference>
<proteinExistence type="predicted"/>
<name>A0A9X3RC32_9BACL</name>
<accession>A0A9X3RC32</accession>
<dbReference type="Pfam" id="PF13472">
    <property type="entry name" value="Lipase_GDSL_2"/>
    <property type="match status" value="1"/>
</dbReference>
<dbReference type="InterPro" id="IPR036514">
    <property type="entry name" value="SGNH_hydro_sf"/>
</dbReference>
<gene>
    <name evidence="2" type="ORF">M9R32_01485</name>
</gene>
<dbReference type="EMBL" id="JAMKBJ010000001">
    <property type="protein sequence ID" value="MCZ8535859.1"/>
    <property type="molecule type" value="Genomic_DNA"/>
</dbReference>
<reference evidence="2" key="1">
    <citation type="submission" date="2022-05" db="EMBL/GenBank/DDBJ databases">
        <authorList>
            <person name="Colautti A."/>
            <person name="Iacumin L."/>
        </authorList>
    </citation>
    <scope>NUCLEOTIDE SEQUENCE</scope>
    <source>
        <strain evidence="2">SK 55</strain>
    </source>
</reference>
<feature type="domain" description="SGNH hydrolase-type esterase" evidence="1">
    <location>
        <begin position="56"/>
        <end position="246"/>
    </location>
</feature>
<evidence type="ECO:0000259" key="1">
    <source>
        <dbReference type="Pfam" id="PF13472"/>
    </source>
</evidence>
<evidence type="ECO:0000313" key="3">
    <source>
        <dbReference type="Proteomes" id="UP001152173"/>
    </source>
</evidence>
<organism evidence="2 3">
    <name type="scientific">Paenisporosarcina quisquiliarum</name>
    <dbReference type="NCBI Taxonomy" id="365346"/>
    <lineage>
        <taxon>Bacteria</taxon>
        <taxon>Bacillati</taxon>
        <taxon>Bacillota</taxon>
        <taxon>Bacilli</taxon>
        <taxon>Bacillales</taxon>
        <taxon>Caryophanaceae</taxon>
        <taxon>Paenisporosarcina</taxon>
    </lineage>
</organism>
<dbReference type="Gene3D" id="3.40.50.1110">
    <property type="entry name" value="SGNH hydrolase"/>
    <property type="match status" value="1"/>
</dbReference>
<comment type="caution">
    <text evidence="2">The sequence shown here is derived from an EMBL/GenBank/DDBJ whole genome shotgun (WGS) entry which is preliminary data.</text>
</comment>
<dbReference type="Proteomes" id="UP001152173">
    <property type="component" value="Unassembled WGS sequence"/>
</dbReference>
<sequence>MIKRLILVTLVNSFILAGCQFDHDSSPDFSSRQPFAMKDFVISETFFPDDIMLVGLGDSLTQGVGDERKLGGYLGRLASEMKTFQGINEVDLKNEAKRGRRSDQLLKQLKSGDINEPIKEADVIIVTIGGNDIMRIVKQDLFQLRIAAFQKELVAFSERYSEILMEIRKINPNSPILMVGLYNPFTVVTNEKNEFDEIMSNWNEAILNTSYTDVNACFVPVSDLFNSNANMVYHTDFFHPNSKGYDQMTDRILESLESCGLKHLTKGEMDF</sequence>
<dbReference type="InterPro" id="IPR013830">
    <property type="entry name" value="SGNH_hydro"/>
</dbReference>
<protein>
    <submittedName>
        <fullName evidence="2">GDSL-type esterase/lipase family protein</fullName>
    </submittedName>
</protein>
<evidence type="ECO:0000313" key="2">
    <source>
        <dbReference type="EMBL" id="MCZ8535859.1"/>
    </source>
</evidence>
<dbReference type="AlphaFoldDB" id="A0A9X3RC32"/>
<dbReference type="PROSITE" id="PS51257">
    <property type="entry name" value="PROKAR_LIPOPROTEIN"/>
    <property type="match status" value="1"/>
</dbReference>
<dbReference type="SUPFAM" id="SSF52266">
    <property type="entry name" value="SGNH hydrolase"/>
    <property type="match status" value="1"/>
</dbReference>
<dbReference type="InterPro" id="IPR051532">
    <property type="entry name" value="Ester_Hydrolysis_Enzymes"/>
</dbReference>
<dbReference type="RefSeq" id="WP_269924962.1">
    <property type="nucleotide sequence ID" value="NZ_JAMKBJ010000001.1"/>
</dbReference>